<protein>
    <submittedName>
        <fullName evidence="11">Cation:proton antiporter</fullName>
    </submittedName>
</protein>
<evidence type="ECO:0000256" key="6">
    <source>
        <dbReference type="ARBA" id="ARBA00022989"/>
    </source>
</evidence>
<keyword evidence="7" id="KW-0406">Ion transport</keyword>
<keyword evidence="3" id="KW-0813">Transport</keyword>
<feature type="transmembrane region" description="Helical" evidence="9">
    <location>
        <begin position="26"/>
        <end position="48"/>
    </location>
</feature>
<dbReference type="InterPro" id="IPR006153">
    <property type="entry name" value="Cation/H_exchanger_TM"/>
</dbReference>
<keyword evidence="5 9" id="KW-0812">Transmembrane</keyword>
<evidence type="ECO:0000256" key="4">
    <source>
        <dbReference type="ARBA" id="ARBA00022449"/>
    </source>
</evidence>
<feature type="transmembrane region" description="Helical" evidence="9">
    <location>
        <begin position="198"/>
        <end position="220"/>
    </location>
</feature>
<comment type="caution">
    <text evidence="11">The sequence shown here is derived from an EMBL/GenBank/DDBJ whole genome shotgun (WGS) entry which is preliminary data.</text>
</comment>
<name>A0ABT1MZY7_9GAMM</name>
<dbReference type="Proteomes" id="UP001524460">
    <property type="component" value="Unassembled WGS sequence"/>
</dbReference>
<feature type="transmembrane region" description="Helical" evidence="9">
    <location>
        <begin position="110"/>
        <end position="133"/>
    </location>
</feature>
<evidence type="ECO:0000256" key="7">
    <source>
        <dbReference type="ARBA" id="ARBA00023065"/>
    </source>
</evidence>
<feature type="transmembrane region" description="Helical" evidence="9">
    <location>
        <begin position="171"/>
        <end position="192"/>
    </location>
</feature>
<feature type="domain" description="Cation/H+ exchanger transmembrane" evidence="10">
    <location>
        <begin position="38"/>
        <end position="391"/>
    </location>
</feature>
<gene>
    <name evidence="11" type="ORF">NHN17_08270</name>
</gene>
<dbReference type="EMBL" id="JANEYT010000014">
    <property type="protein sequence ID" value="MCQ1058051.1"/>
    <property type="molecule type" value="Genomic_DNA"/>
</dbReference>
<sequence>MGQTYTQVTSRSGFTSYGCTGMPIDLAPIIFELCVIIISAAILGTLFLYACQPIILAYIAAGVVIGPYGFNLIPNTEHITQFGNIGVILLLFLIGLNLQPNKLLSLFKESAIITLGTCAFFFTVTLLFCLAIQLSILDAVISAAALMFSSTVIGLKLIPTTTLHHQRMGEVITSILLVQDVIAISVIIFLNMDGGNAMLVGFLLMLGKFVAICTLAFIGVRYIILPLFQRFDVIQEYSFLTTLAWCFFCAELSHQVGLSYESGAFIAGISIATSRVSQAISVHLKPLREFFLILFFFAIGARMNFSEWNIYTFFGLAFGGLLVVIKYWGFSIALKLAKEKPTMQYELSARLSQASEFSFLVAYAAMISGVLSMEATLFIQMATITTFIISTYWVVNRFPTPISTIKKLRKD</sequence>
<comment type="subcellular location">
    <subcellularLocation>
        <location evidence="1">Membrane</location>
        <topology evidence="1">Multi-pass membrane protein</topology>
    </subcellularLocation>
</comment>
<keyword evidence="12" id="KW-1185">Reference proteome</keyword>
<dbReference type="PANTHER" id="PTHR42751:SF3">
    <property type="entry name" value="SODIUM_GLUTAMATE SYMPORTER"/>
    <property type="match status" value="1"/>
</dbReference>
<evidence type="ECO:0000256" key="3">
    <source>
        <dbReference type="ARBA" id="ARBA00022448"/>
    </source>
</evidence>
<feature type="transmembrane region" description="Helical" evidence="9">
    <location>
        <begin position="139"/>
        <end position="159"/>
    </location>
</feature>
<feature type="transmembrane region" description="Helical" evidence="9">
    <location>
        <begin position="311"/>
        <end position="330"/>
    </location>
</feature>
<dbReference type="InterPro" id="IPR038770">
    <property type="entry name" value="Na+/solute_symporter_sf"/>
</dbReference>
<accession>A0ABT1MZY7</accession>
<evidence type="ECO:0000313" key="11">
    <source>
        <dbReference type="EMBL" id="MCQ1058051.1"/>
    </source>
</evidence>
<evidence type="ECO:0000313" key="12">
    <source>
        <dbReference type="Proteomes" id="UP001524460"/>
    </source>
</evidence>
<dbReference type="PANTHER" id="PTHR42751">
    <property type="entry name" value="SODIUM/HYDROGEN EXCHANGER FAMILY/TRKA DOMAIN PROTEIN"/>
    <property type="match status" value="1"/>
</dbReference>
<evidence type="ECO:0000256" key="5">
    <source>
        <dbReference type="ARBA" id="ARBA00022692"/>
    </source>
</evidence>
<evidence type="ECO:0000256" key="2">
    <source>
        <dbReference type="ARBA" id="ARBA00005551"/>
    </source>
</evidence>
<feature type="transmembrane region" description="Helical" evidence="9">
    <location>
        <begin position="287"/>
        <end position="305"/>
    </location>
</feature>
<comment type="similarity">
    <text evidence="2">Belongs to the monovalent cation:proton antiporter 2 (CPA2) transporter (TC 2.A.37) family.</text>
</comment>
<feature type="transmembrane region" description="Helical" evidence="9">
    <location>
        <begin position="351"/>
        <end position="371"/>
    </location>
</feature>
<reference evidence="11 12" key="1">
    <citation type="submission" date="2022-07" db="EMBL/GenBank/DDBJ databases">
        <title>Photobacterium pectinilyticum sp. nov., a marine bacterium isolated from surface seawater of Qingdao offshore.</title>
        <authorList>
            <person name="Wang X."/>
        </authorList>
    </citation>
    <scope>NUCLEOTIDE SEQUENCE [LARGE SCALE GENOMIC DNA]</scope>
    <source>
        <strain evidence="11 12">ZSDE20</strain>
    </source>
</reference>
<evidence type="ECO:0000256" key="1">
    <source>
        <dbReference type="ARBA" id="ARBA00004141"/>
    </source>
</evidence>
<dbReference type="Pfam" id="PF00999">
    <property type="entry name" value="Na_H_Exchanger"/>
    <property type="match status" value="1"/>
</dbReference>
<keyword evidence="6 9" id="KW-1133">Transmembrane helix</keyword>
<evidence type="ECO:0000256" key="8">
    <source>
        <dbReference type="ARBA" id="ARBA00023136"/>
    </source>
</evidence>
<dbReference type="RefSeq" id="WP_255041807.1">
    <property type="nucleotide sequence ID" value="NZ_JANEYT010000014.1"/>
</dbReference>
<feature type="transmembrane region" description="Helical" evidence="9">
    <location>
        <begin position="55"/>
        <end position="73"/>
    </location>
</feature>
<dbReference type="Gene3D" id="1.20.1530.20">
    <property type="match status" value="1"/>
</dbReference>
<organism evidence="11 12">
    <name type="scientific">Photobacterium pectinilyticum</name>
    <dbReference type="NCBI Taxonomy" id="2906793"/>
    <lineage>
        <taxon>Bacteria</taxon>
        <taxon>Pseudomonadati</taxon>
        <taxon>Pseudomonadota</taxon>
        <taxon>Gammaproteobacteria</taxon>
        <taxon>Vibrionales</taxon>
        <taxon>Vibrionaceae</taxon>
        <taxon>Photobacterium</taxon>
    </lineage>
</organism>
<evidence type="ECO:0000256" key="9">
    <source>
        <dbReference type="SAM" id="Phobius"/>
    </source>
</evidence>
<feature type="transmembrane region" description="Helical" evidence="9">
    <location>
        <begin position="377"/>
        <end position="395"/>
    </location>
</feature>
<keyword evidence="8 9" id="KW-0472">Membrane</keyword>
<feature type="transmembrane region" description="Helical" evidence="9">
    <location>
        <begin position="79"/>
        <end position="98"/>
    </location>
</feature>
<proteinExistence type="inferred from homology"/>
<evidence type="ECO:0000259" key="10">
    <source>
        <dbReference type="Pfam" id="PF00999"/>
    </source>
</evidence>
<keyword evidence="4" id="KW-0050">Antiport</keyword>